<proteinExistence type="predicted"/>
<comment type="subcellular location">
    <subcellularLocation>
        <location evidence="1">Membrane</location>
        <topology evidence="1">Multi-pass membrane protein</topology>
    </subcellularLocation>
</comment>
<sequence>MKLTLIIFSFISMILSLATGILIGVWVYKDAKERKNKDALLWTLATIFVPYLLGFIAYLLFARNNVKRKCESCGYYNSIENTFCSKCGSELNFEKPNENNIKKNNKILLAAIVTFILAITLIIGAGIVAFRNMDGELETNKPDLIEDFDYNKGYVTENLEENISDTSESPYYYTVQEKVNATFNLQDSTKRKVRIFDLDGGLNFKKIEAEFEGENSKIFLYYNDDSEPAFILDKSNVKFVADKPLDKSEKKVKILKVVLKMNKGQEKLSIKLK</sequence>
<reference evidence="6 7" key="1">
    <citation type="submission" date="2023-07" db="EMBL/GenBank/DDBJ databases">
        <title>Genomic Encyclopedia of Type Strains, Phase IV (KMG-IV): sequencing the most valuable type-strain genomes for metagenomic binning, comparative biology and taxonomic classification.</title>
        <authorList>
            <person name="Goeker M."/>
        </authorList>
    </citation>
    <scope>NUCLEOTIDE SEQUENCE [LARGE SCALE GENOMIC DNA]</scope>
    <source>
        <strain evidence="6 7">DSM 22616</strain>
    </source>
</reference>
<organism evidence="6 7">
    <name type="scientific">Peptoniphilus koenoeneniae</name>
    <dbReference type="NCBI Taxonomy" id="507751"/>
    <lineage>
        <taxon>Bacteria</taxon>
        <taxon>Bacillati</taxon>
        <taxon>Bacillota</taxon>
        <taxon>Tissierellia</taxon>
        <taxon>Tissierellales</taxon>
        <taxon>Peptoniphilaceae</taxon>
        <taxon>Peptoniphilus</taxon>
    </lineage>
</organism>
<evidence type="ECO:0000313" key="6">
    <source>
        <dbReference type="EMBL" id="MDQ0274203.1"/>
    </source>
</evidence>
<evidence type="ECO:0000256" key="1">
    <source>
        <dbReference type="ARBA" id="ARBA00004141"/>
    </source>
</evidence>
<gene>
    <name evidence="6" type="ORF">J2S72_000199</name>
</gene>
<comment type="caution">
    <text evidence="6">The sequence shown here is derived from an EMBL/GenBank/DDBJ whole genome shotgun (WGS) entry which is preliminary data.</text>
</comment>
<dbReference type="RefSeq" id="WP_307494841.1">
    <property type="nucleotide sequence ID" value="NZ_JAUSTN010000001.1"/>
</dbReference>
<dbReference type="InterPro" id="IPR000515">
    <property type="entry name" value="MetI-like"/>
</dbReference>
<evidence type="ECO:0000256" key="2">
    <source>
        <dbReference type="ARBA" id="ARBA00022692"/>
    </source>
</evidence>
<feature type="transmembrane region" description="Helical" evidence="5">
    <location>
        <begin position="6"/>
        <end position="28"/>
    </location>
</feature>
<accession>A0ABU0AUT4</accession>
<keyword evidence="7" id="KW-1185">Reference proteome</keyword>
<dbReference type="Proteomes" id="UP001236559">
    <property type="component" value="Unassembled WGS sequence"/>
</dbReference>
<evidence type="ECO:0000256" key="5">
    <source>
        <dbReference type="SAM" id="Phobius"/>
    </source>
</evidence>
<feature type="transmembrane region" description="Helical" evidence="5">
    <location>
        <begin position="107"/>
        <end position="130"/>
    </location>
</feature>
<dbReference type="CDD" id="cd06261">
    <property type="entry name" value="TM_PBP2"/>
    <property type="match status" value="1"/>
</dbReference>
<protein>
    <submittedName>
        <fullName evidence="6">Uncharacterized protein YneF (UPF0154 family)</fullName>
    </submittedName>
</protein>
<keyword evidence="2 5" id="KW-0812">Transmembrane</keyword>
<keyword evidence="4 5" id="KW-0472">Membrane</keyword>
<feature type="transmembrane region" description="Helical" evidence="5">
    <location>
        <begin position="40"/>
        <end position="61"/>
    </location>
</feature>
<evidence type="ECO:0000256" key="4">
    <source>
        <dbReference type="ARBA" id="ARBA00023136"/>
    </source>
</evidence>
<dbReference type="EMBL" id="JAUSTN010000001">
    <property type="protein sequence ID" value="MDQ0274203.1"/>
    <property type="molecule type" value="Genomic_DNA"/>
</dbReference>
<evidence type="ECO:0000256" key="3">
    <source>
        <dbReference type="ARBA" id="ARBA00022989"/>
    </source>
</evidence>
<keyword evidence="3 5" id="KW-1133">Transmembrane helix</keyword>
<evidence type="ECO:0000313" key="7">
    <source>
        <dbReference type="Proteomes" id="UP001236559"/>
    </source>
</evidence>
<name>A0ABU0AUT4_9FIRM</name>